<gene>
    <name evidence="1" type="ORF">GWI33_016326</name>
</gene>
<dbReference type="OrthoDB" id="10031946at2759"/>
<dbReference type="Pfam" id="PF14945">
    <property type="entry name" value="LLC1"/>
    <property type="match status" value="1"/>
</dbReference>
<dbReference type="Proteomes" id="UP000625711">
    <property type="component" value="Unassembled WGS sequence"/>
</dbReference>
<accession>A0A834HZ05</accession>
<organism evidence="1 2">
    <name type="scientific">Rhynchophorus ferrugineus</name>
    <name type="common">Red palm weevil</name>
    <name type="synonym">Curculio ferrugineus</name>
    <dbReference type="NCBI Taxonomy" id="354439"/>
    <lineage>
        <taxon>Eukaryota</taxon>
        <taxon>Metazoa</taxon>
        <taxon>Ecdysozoa</taxon>
        <taxon>Arthropoda</taxon>
        <taxon>Hexapoda</taxon>
        <taxon>Insecta</taxon>
        <taxon>Pterygota</taxon>
        <taxon>Neoptera</taxon>
        <taxon>Endopterygota</taxon>
        <taxon>Coleoptera</taxon>
        <taxon>Polyphaga</taxon>
        <taxon>Cucujiformia</taxon>
        <taxon>Curculionidae</taxon>
        <taxon>Dryophthorinae</taxon>
        <taxon>Rhynchophorus</taxon>
    </lineage>
</organism>
<name>A0A834HZ05_RHYFE</name>
<dbReference type="InterPro" id="IPR020339">
    <property type="entry name" value="C20orf85-like"/>
</dbReference>
<comment type="caution">
    <text evidence="1">The sequence shown here is derived from an EMBL/GenBank/DDBJ whole genome shotgun (WGS) entry which is preliminary data.</text>
</comment>
<dbReference type="EMBL" id="JAACXV010014065">
    <property type="protein sequence ID" value="KAF7270744.1"/>
    <property type="molecule type" value="Genomic_DNA"/>
</dbReference>
<keyword evidence="2" id="KW-1185">Reference proteome</keyword>
<evidence type="ECO:0000313" key="1">
    <source>
        <dbReference type="EMBL" id="KAF7270744.1"/>
    </source>
</evidence>
<dbReference type="AlphaFoldDB" id="A0A834HZ05"/>
<protein>
    <submittedName>
        <fullName evidence="1">Uncharacterized protein</fullName>
    </submittedName>
</protein>
<proteinExistence type="predicted"/>
<sequence length="165" mass="18924">MSPNKNDYVIQSEVLKAQGALEKKTRTEWDKKWGFYLNFNKICLEEAERQDVSEGEWRRRLMKQKKQAPTEDDIWQINPADFVPGTTYGYVGWRAYQKHSLEKFGPLYVSPKLTLPQEQSYSNIMLGWPLPGGDNEKYRPGSETKTDMVAGDGDRGVAISVSNLD</sequence>
<evidence type="ECO:0000313" key="2">
    <source>
        <dbReference type="Proteomes" id="UP000625711"/>
    </source>
</evidence>
<reference evidence="1" key="1">
    <citation type="submission" date="2020-08" db="EMBL/GenBank/DDBJ databases">
        <title>Genome sequencing and assembly of the red palm weevil Rhynchophorus ferrugineus.</title>
        <authorList>
            <person name="Dias G.B."/>
            <person name="Bergman C.M."/>
            <person name="Manee M."/>
        </authorList>
    </citation>
    <scope>NUCLEOTIDE SEQUENCE</scope>
    <source>
        <strain evidence="1">AA-2017</strain>
        <tissue evidence="1">Whole larva</tissue>
    </source>
</reference>